<dbReference type="EMBL" id="FXBM01000002">
    <property type="protein sequence ID" value="SMH43121.1"/>
    <property type="molecule type" value="Genomic_DNA"/>
</dbReference>
<dbReference type="InterPro" id="IPR005511">
    <property type="entry name" value="SMP-30"/>
</dbReference>
<feature type="binding site" evidence="4">
    <location>
        <position position="135"/>
    </location>
    <ligand>
        <name>substrate</name>
    </ligand>
</feature>
<evidence type="ECO:0000256" key="4">
    <source>
        <dbReference type="PIRSR" id="PIRSR605511-2"/>
    </source>
</evidence>
<dbReference type="GO" id="GO:0016787">
    <property type="term" value="F:hydrolase activity"/>
    <property type="evidence" value="ECO:0007669"/>
    <property type="project" value="UniProtKB-KW"/>
</dbReference>
<feature type="binding site" evidence="4">
    <location>
        <position position="24"/>
    </location>
    <ligand>
        <name>a divalent metal cation</name>
        <dbReference type="ChEBI" id="CHEBI:60240"/>
    </ligand>
</feature>
<dbReference type="SUPFAM" id="SSF63829">
    <property type="entry name" value="Calcium-dependent phosphotriesterase"/>
    <property type="match status" value="1"/>
</dbReference>
<keyword evidence="2" id="KW-0378">Hydrolase</keyword>
<organism evidence="6 7">
    <name type="scientific">Rathayibacter oskolensis</name>
    <dbReference type="NCBI Taxonomy" id="1891671"/>
    <lineage>
        <taxon>Bacteria</taxon>
        <taxon>Bacillati</taxon>
        <taxon>Actinomycetota</taxon>
        <taxon>Actinomycetes</taxon>
        <taxon>Micrococcales</taxon>
        <taxon>Microbacteriaceae</taxon>
        <taxon>Rathayibacter</taxon>
    </lineage>
</organism>
<dbReference type="InterPro" id="IPR011042">
    <property type="entry name" value="6-blade_b-propeller_TolB-like"/>
</dbReference>
<feature type="binding site" evidence="4">
    <location>
        <position position="111"/>
    </location>
    <ligand>
        <name>substrate</name>
    </ligand>
</feature>
<evidence type="ECO:0000256" key="1">
    <source>
        <dbReference type="ARBA" id="ARBA00008853"/>
    </source>
</evidence>
<evidence type="ECO:0000256" key="2">
    <source>
        <dbReference type="ARBA" id="ARBA00022801"/>
    </source>
</evidence>
<evidence type="ECO:0000256" key="3">
    <source>
        <dbReference type="PIRSR" id="PIRSR605511-1"/>
    </source>
</evidence>
<keyword evidence="4" id="KW-0862">Zinc</keyword>
<feature type="domain" description="SMP-30/Gluconolactonase/LRE-like region" evidence="5">
    <location>
        <begin position="22"/>
        <end position="278"/>
    </location>
</feature>
<feature type="binding site" evidence="4">
    <location>
        <position position="168"/>
    </location>
    <ligand>
        <name>a divalent metal cation</name>
        <dbReference type="ChEBI" id="CHEBI:60240"/>
    </ligand>
</feature>
<keyword evidence="7" id="KW-1185">Reference proteome</keyword>
<comment type="similarity">
    <text evidence="1">Belongs to the SMP-30/CGR1 family.</text>
</comment>
<comment type="cofactor">
    <cofactor evidence="4">
        <name>Zn(2+)</name>
        <dbReference type="ChEBI" id="CHEBI:29105"/>
    </cofactor>
    <text evidence="4">Binds 1 divalent metal cation per subunit.</text>
</comment>
<protein>
    <submittedName>
        <fullName evidence="6">Gluconolactonase</fullName>
    </submittedName>
</protein>
<dbReference type="PANTHER" id="PTHR47572:SF4">
    <property type="entry name" value="LACTONASE DRP35"/>
    <property type="match status" value="1"/>
</dbReference>
<dbReference type="OrthoDB" id="241638at2"/>
<evidence type="ECO:0000259" key="5">
    <source>
        <dbReference type="Pfam" id="PF08450"/>
    </source>
</evidence>
<dbReference type="GO" id="GO:0046872">
    <property type="term" value="F:metal ion binding"/>
    <property type="evidence" value="ECO:0007669"/>
    <property type="project" value="UniProtKB-KW"/>
</dbReference>
<dbReference type="InterPro" id="IPR013658">
    <property type="entry name" value="SGL"/>
</dbReference>
<sequence length="296" mass="32101">MTDQTLLHGDGALERLATGAVWSEGPLWMPAEGRVRWSDIPNDRILQWDSATGETSVRREGVEFTNGRLLDADGSVVQCSHGRRRLERERPDGTLDELAASWDGGRLNSPNDVALAPDGSYWFTDPDYGISQPREGHPGVREYGARWVFRWSAEDGIAPVVTDMVQPNGIAFSPDGWTVYVTDTARANDDGPGHWIRAYGVVGRGTAARDGRLFAEIDRGVPDGIAVDEDGRVWSSAGDGVHVFTSAGAEVLFAPVPEVVSNVCFGGPDGTDLFITATTSLYRLRTRARAAAFVRA</sequence>
<dbReference type="PRINTS" id="PR01790">
    <property type="entry name" value="SMP30FAMILY"/>
</dbReference>
<evidence type="ECO:0000313" key="6">
    <source>
        <dbReference type="EMBL" id="SMH43121.1"/>
    </source>
</evidence>
<dbReference type="Gene3D" id="2.120.10.30">
    <property type="entry name" value="TolB, C-terminal domain"/>
    <property type="match status" value="1"/>
</dbReference>
<dbReference type="AlphaFoldDB" id="A0A1X7NY22"/>
<dbReference type="RefSeq" id="WP_085476613.1">
    <property type="nucleotide sequence ID" value="NZ_FXBM01000002.1"/>
</dbReference>
<reference evidence="7" key="1">
    <citation type="submission" date="2017-04" db="EMBL/GenBank/DDBJ databases">
        <authorList>
            <person name="Varghese N."/>
            <person name="Submissions S."/>
        </authorList>
    </citation>
    <scope>NUCLEOTIDE SEQUENCE [LARGE SCALE GENOMIC DNA]</scope>
    <source>
        <strain evidence="7">VKM Ac-2121</strain>
    </source>
</reference>
<evidence type="ECO:0000313" key="7">
    <source>
        <dbReference type="Proteomes" id="UP000193711"/>
    </source>
</evidence>
<dbReference type="PANTHER" id="PTHR47572">
    <property type="entry name" value="LIPOPROTEIN-RELATED"/>
    <property type="match status" value="1"/>
</dbReference>
<dbReference type="STRING" id="1891671.SAMN06295885_2165"/>
<feature type="binding site" evidence="4">
    <location>
        <position position="223"/>
    </location>
    <ligand>
        <name>a divalent metal cation</name>
        <dbReference type="ChEBI" id="CHEBI:60240"/>
    </ligand>
</feature>
<accession>A0A1X7NY22</accession>
<gene>
    <name evidence="6" type="ORF">SAMN06295885_2165</name>
</gene>
<dbReference type="Proteomes" id="UP000193711">
    <property type="component" value="Unassembled WGS sequence"/>
</dbReference>
<dbReference type="Pfam" id="PF08450">
    <property type="entry name" value="SGL"/>
    <property type="match status" value="1"/>
</dbReference>
<proteinExistence type="inferred from homology"/>
<keyword evidence="4" id="KW-0479">Metal-binding</keyword>
<feature type="active site" description="Proton donor/acceptor" evidence="3">
    <location>
        <position position="223"/>
    </location>
</feature>
<name>A0A1X7NY22_9MICO</name>
<dbReference type="InterPro" id="IPR051262">
    <property type="entry name" value="SMP-30/CGR1_Lactonase"/>
</dbReference>